<dbReference type="InterPro" id="IPR035906">
    <property type="entry name" value="MetI-like_sf"/>
</dbReference>
<dbReference type="PROSITE" id="PS50928">
    <property type="entry name" value="ABC_TM1"/>
    <property type="match status" value="1"/>
</dbReference>
<dbReference type="InterPro" id="IPR050366">
    <property type="entry name" value="BP-dependent_transpt_permease"/>
</dbReference>
<evidence type="ECO:0000256" key="4">
    <source>
        <dbReference type="ARBA" id="ARBA00022692"/>
    </source>
</evidence>
<keyword evidence="4 7" id="KW-0812">Transmembrane</keyword>
<feature type="transmembrane region" description="Helical" evidence="7">
    <location>
        <begin position="130"/>
        <end position="153"/>
    </location>
</feature>
<dbReference type="EMBL" id="JAEACQ010000216">
    <property type="protein sequence ID" value="MBL7629161.1"/>
    <property type="molecule type" value="Genomic_DNA"/>
</dbReference>
<feature type="transmembrane region" description="Helical" evidence="7">
    <location>
        <begin position="159"/>
        <end position="176"/>
    </location>
</feature>
<evidence type="ECO:0000256" key="7">
    <source>
        <dbReference type="RuleBase" id="RU363032"/>
    </source>
</evidence>
<evidence type="ECO:0000256" key="2">
    <source>
        <dbReference type="ARBA" id="ARBA00022448"/>
    </source>
</evidence>
<reference evidence="9" key="1">
    <citation type="submission" date="2020-12" db="EMBL/GenBank/DDBJ databases">
        <title>Genomic characterization of non-nitrogen-fixing Frankia strains.</title>
        <authorList>
            <person name="Carlos-Shanley C."/>
            <person name="Guerra T."/>
            <person name="Hahn D."/>
        </authorList>
    </citation>
    <scope>NUCLEOTIDE SEQUENCE</scope>
    <source>
        <strain evidence="9">CN6</strain>
    </source>
</reference>
<protein>
    <submittedName>
        <fullName evidence="9">ABC transporter permease</fullName>
    </submittedName>
</protein>
<dbReference type="Pfam" id="PF00528">
    <property type="entry name" value="BPD_transp_1"/>
    <property type="match status" value="1"/>
</dbReference>
<keyword evidence="10" id="KW-1185">Reference proteome</keyword>
<evidence type="ECO:0000256" key="5">
    <source>
        <dbReference type="ARBA" id="ARBA00022989"/>
    </source>
</evidence>
<feature type="transmembrane region" description="Helical" evidence="7">
    <location>
        <begin position="30"/>
        <end position="49"/>
    </location>
</feature>
<dbReference type="Gene3D" id="1.10.3720.10">
    <property type="entry name" value="MetI-like"/>
    <property type="match status" value="1"/>
</dbReference>
<comment type="subcellular location">
    <subcellularLocation>
        <location evidence="1 7">Cell membrane</location>
        <topology evidence="1 7">Multi-pass membrane protein</topology>
    </subcellularLocation>
</comment>
<evidence type="ECO:0000256" key="3">
    <source>
        <dbReference type="ARBA" id="ARBA00022475"/>
    </source>
</evidence>
<keyword evidence="3" id="KW-1003">Cell membrane</keyword>
<dbReference type="InterPro" id="IPR000515">
    <property type="entry name" value="MetI-like"/>
</dbReference>
<comment type="caution">
    <text evidence="9">The sequence shown here is derived from an EMBL/GenBank/DDBJ whole genome shotgun (WGS) entry which is preliminary data.</text>
</comment>
<dbReference type="GO" id="GO:0055085">
    <property type="term" value="P:transmembrane transport"/>
    <property type="evidence" value="ECO:0007669"/>
    <property type="project" value="InterPro"/>
</dbReference>
<dbReference type="Proteomes" id="UP000604475">
    <property type="component" value="Unassembled WGS sequence"/>
</dbReference>
<dbReference type="PANTHER" id="PTHR43386:SF6">
    <property type="entry name" value="ABC TRANSPORTER PERMEASE PROTEIN"/>
    <property type="match status" value="1"/>
</dbReference>
<keyword evidence="5 7" id="KW-1133">Transmembrane helix</keyword>
<keyword evidence="6 7" id="KW-0472">Membrane</keyword>
<dbReference type="RefSeq" id="WP_203006688.1">
    <property type="nucleotide sequence ID" value="NZ_JADWYU010000381.1"/>
</dbReference>
<dbReference type="PANTHER" id="PTHR43386">
    <property type="entry name" value="OLIGOPEPTIDE TRANSPORT SYSTEM PERMEASE PROTEIN APPC"/>
    <property type="match status" value="1"/>
</dbReference>
<evidence type="ECO:0000259" key="8">
    <source>
        <dbReference type="PROSITE" id="PS50928"/>
    </source>
</evidence>
<gene>
    <name evidence="9" type="ORF">I7412_18740</name>
</gene>
<sequence length="298" mass="31476">MSTDVLPTTRPAGASAGKPRTYTLRARRPYGLWIASAWVLLLVGCAVAADVLPLADPAKPVGRARQVPFHSLAPDQILGTDTYGRSVLSRVIFGARTDLLVTLCACAFGAVLGCLLGLLAGFVKGWADRAVSFLIDTLLALPPIILLIAIATILRPSTWTLTFGLTLLTVPAFARLERGAALSWAERPFVLAARSYGASGLRIAFRQILPNSLLTVITFVPTVIAGLIVAEGSLGFLGLGIPPPAASWGTMIADGRASLRIAPHEVLVPAAVVFLTVLALNTLGEKVRDRLEIRSRTG</sequence>
<evidence type="ECO:0000313" key="10">
    <source>
        <dbReference type="Proteomes" id="UP000604475"/>
    </source>
</evidence>
<feature type="domain" description="ABC transmembrane type-1" evidence="8">
    <location>
        <begin position="95"/>
        <end position="284"/>
    </location>
</feature>
<accession>A0A937USR2</accession>
<feature type="transmembrane region" description="Helical" evidence="7">
    <location>
        <begin position="208"/>
        <end position="230"/>
    </location>
</feature>
<organism evidence="9 10">
    <name type="scientific">Frankia nepalensis</name>
    <dbReference type="NCBI Taxonomy" id="1836974"/>
    <lineage>
        <taxon>Bacteria</taxon>
        <taxon>Bacillati</taxon>
        <taxon>Actinomycetota</taxon>
        <taxon>Actinomycetes</taxon>
        <taxon>Frankiales</taxon>
        <taxon>Frankiaceae</taxon>
        <taxon>Frankia</taxon>
    </lineage>
</organism>
<dbReference type="CDD" id="cd06261">
    <property type="entry name" value="TM_PBP2"/>
    <property type="match status" value="1"/>
</dbReference>
<evidence type="ECO:0000256" key="6">
    <source>
        <dbReference type="ARBA" id="ARBA00023136"/>
    </source>
</evidence>
<dbReference type="GO" id="GO:0005886">
    <property type="term" value="C:plasma membrane"/>
    <property type="evidence" value="ECO:0007669"/>
    <property type="project" value="UniProtKB-SubCell"/>
</dbReference>
<proteinExistence type="inferred from homology"/>
<feature type="transmembrane region" description="Helical" evidence="7">
    <location>
        <begin position="99"/>
        <end position="123"/>
    </location>
</feature>
<evidence type="ECO:0000256" key="1">
    <source>
        <dbReference type="ARBA" id="ARBA00004651"/>
    </source>
</evidence>
<comment type="similarity">
    <text evidence="7">Belongs to the binding-protein-dependent transport system permease family.</text>
</comment>
<keyword evidence="2 7" id="KW-0813">Transport</keyword>
<dbReference type="SUPFAM" id="SSF161098">
    <property type="entry name" value="MetI-like"/>
    <property type="match status" value="1"/>
</dbReference>
<name>A0A937USR2_9ACTN</name>
<dbReference type="AlphaFoldDB" id="A0A937USR2"/>
<evidence type="ECO:0000313" key="9">
    <source>
        <dbReference type="EMBL" id="MBL7629161.1"/>
    </source>
</evidence>
<feature type="transmembrane region" description="Helical" evidence="7">
    <location>
        <begin position="266"/>
        <end position="284"/>
    </location>
</feature>